<dbReference type="Pfam" id="PF09335">
    <property type="entry name" value="VTT_dom"/>
    <property type="match status" value="1"/>
</dbReference>
<keyword evidence="10" id="KW-1185">Reference proteome</keyword>
<feature type="transmembrane region" description="Helical" evidence="7">
    <location>
        <begin position="142"/>
        <end position="164"/>
    </location>
</feature>
<dbReference type="Pfam" id="PF14067">
    <property type="entry name" value="LssY_C"/>
    <property type="match status" value="1"/>
</dbReference>
<gene>
    <name evidence="9" type="ORF">TP2_16665</name>
</gene>
<dbReference type="Pfam" id="PF01569">
    <property type="entry name" value="PAP2"/>
    <property type="match status" value="1"/>
</dbReference>
<dbReference type="PANTHER" id="PTHR30353">
    <property type="entry name" value="INNER MEMBRANE PROTEIN DEDA-RELATED"/>
    <property type="match status" value="1"/>
</dbReference>
<evidence type="ECO:0000313" key="9">
    <source>
        <dbReference type="EMBL" id="KEO55029.1"/>
    </source>
</evidence>
<dbReference type="InterPro" id="IPR032818">
    <property type="entry name" value="DedA-like"/>
</dbReference>
<keyword evidence="3" id="KW-1003">Cell membrane</keyword>
<comment type="subcellular location">
    <subcellularLocation>
        <location evidence="1">Cell membrane</location>
        <topology evidence="1">Multi-pass membrane protein</topology>
    </subcellularLocation>
</comment>
<accession>A0A074JES1</accession>
<feature type="domain" description="Phosphatidic acid phosphatase type 2/haloperoxidase" evidence="8">
    <location>
        <begin position="331"/>
        <end position="442"/>
    </location>
</feature>
<dbReference type="Gene3D" id="1.20.144.10">
    <property type="entry name" value="Phosphatidic acid phosphatase type 2/haloperoxidase"/>
    <property type="match status" value="2"/>
</dbReference>
<keyword evidence="5 7" id="KW-1133">Transmembrane helix</keyword>
<dbReference type="eggNOG" id="COG0586">
    <property type="taxonomic scope" value="Bacteria"/>
</dbReference>
<comment type="caution">
    <text evidence="9">The sequence shown here is derived from an EMBL/GenBank/DDBJ whole genome shotgun (WGS) entry which is preliminary data.</text>
</comment>
<dbReference type="RefSeq" id="WP_038074249.1">
    <property type="nucleotide sequence ID" value="NZ_AUND01000005.1"/>
</dbReference>
<name>A0A074JES1_9RHOB</name>
<comment type="similarity">
    <text evidence="2">Belongs to the DedA family.</text>
</comment>
<dbReference type="CDD" id="cd03392">
    <property type="entry name" value="PAP2_like_2"/>
    <property type="match status" value="1"/>
</dbReference>
<dbReference type="STRING" id="1353537.TP2_16665"/>
<organism evidence="9 10">
    <name type="scientific">Thioclava pacifica DSM 10166</name>
    <dbReference type="NCBI Taxonomy" id="1353537"/>
    <lineage>
        <taxon>Bacteria</taxon>
        <taxon>Pseudomonadati</taxon>
        <taxon>Pseudomonadota</taxon>
        <taxon>Alphaproteobacteria</taxon>
        <taxon>Rhodobacterales</taxon>
        <taxon>Paracoccaceae</taxon>
        <taxon>Thioclava</taxon>
    </lineage>
</organism>
<feature type="transmembrane region" description="Helical" evidence="7">
    <location>
        <begin position="176"/>
        <end position="197"/>
    </location>
</feature>
<keyword evidence="4 7" id="KW-0812">Transmembrane</keyword>
<dbReference type="eggNOG" id="COG0671">
    <property type="taxonomic scope" value="Bacteria"/>
</dbReference>
<dbReference type="InterPro" id="IPR036938">
    <property type="entry name" value="PAP2/HPO_sf"/>
</dbReference>
<evidence type="ECO:0000259" key="8">
    <source>
        <dbReference type="SMART" id="SM00014"/>
    </source>
</evidence>
<dbReference type="InterPro" id="IPR000326">
    <property type="entry name" value="PAP2/HPO"/>
</dbReference>
<evidence type="ECO:0000256" key="1">
    <source>
        <dbReference type="ARBA" id="ARBA00004651"/>
    </source>
</evidence>
<feature type="transmembrane region" description="Helical" evidence="7">
    <location>
        <begin position="249"/>
        <end position="273"/>
    </location>
</feature>
<evidence type="ECO:0000256" key="2">
    <source>
        <dbReference type="ARBA" id="ARBA00010792"/>
    </source>
</evidence>
<protein>
    <recommendedName>
        <fullName evidence="8">Phosphatidic acid phosphatase type 2/haloperoxidase domain-containing protein</fullName>
    </recommendedName>
</protein>
<dbReference type="EMBL" id="AUND01000005">
    <property type="protein sequence ID" value="KEO55029.1"/>
    <property type="molecule type" value="Genomic_DNA"/>
</dbReference>
<evidence type="ECO:0000313" key="10">
    <source>
        <dbReference type="Proteomes" id="UP000027432"/>
    </source>
</evidence>
<feature type="transmembrane region" description="Helical" evidence="7">
    <location>
        <begin position="461"/>
        <end position="480"/>
    </location>
</feature>
<feature type="transmembrane region" description="Helical" evidence="7">
    <location>
        <begin position="20"/>
        <end position="42"/>
    </location>
</feature>
<reference evidence="9 10" key="1">
    <citation type="submission" date="2013-07" db="EMBL/GenBank/DDBJ databases">
        <title>Thioclava pacifica DSM 10166 Genome Sequencing.</title>
        <authorList>
            <person name="Lai Q."/>
            <person name="Shao Z."/>
        </authorList>
    </citation>
    <scope>NUCLEOTIDE SEQUENCE [LARGE SCALE GENOMIC DNA]</scope>
    <source>
        <strain evidence="9 10">DSM 10166</strain>
    </source>
</reference>
<feature type="transmembrane region" description="Helical" evidence="7">
    <location>
        <begin position="62"/>
        <end position="84"/>
    </location>
</feature>
<dbReference type="OrthoDB" id="9801622at2"/>
<evidence type="ECO:0000256" key="4">
    <source>
        <dbReference type="ARBA" id="ARBA00022692"/>
    </source>
</evidence>
<dbReference type="Proteomes" id="UP000027432">
    <property type="component" value="Unassembled WGS sequence"/>
</dbReference>
<evidence type="ECO:0000256" key="5">
    <source>
        <dbReference type="ARBA" id="ARBA00022989"/>
    </source>
</evidence>
<evidence type="ECO:0000256" key="6">
    <source>
        <dbReference type="ARBA" id="ARBA00023136"/>
    </source>
</evidence>
<dbReference type="InterPro" id="IPR025902">
    <property type="entry name" value="LssY-like-C_dom"/>
</dbReference>
<sequence>MPHTLDQILPSLEALGLWSYWIIGLASMLEAFFATGVFVPGTLVVDAGGILVQQGAIDFFDLAWFVAIGSILGGEIGYWAGVWARRGMNTRWKPENSPSYQKAERLFRRHGGLALVIGRFLGPVSGLVPFAAAVAGMERRRFLIWNIASGFPYALGHVAFGYFLGDVITRIGPIATRLAIFAGAVLLLLAVLWWLIIRIERMLPFVLSILRSIAQAITTNPDVAAWSARHPRLAGFIAHRFDASRASGLMATLLGGAILYVLIIWAGSALDFLMAEPIVQADVRLANLIHAFWTPWLLKTAAHVTALGDRRVVAALMASALVLLWLRRRADLSLGVAASVAGNVVTVALLKRIFDRPRPELAYFVETSGSFPSGHAAISVAFYGMLFFVAWRLGRLGPVMAALLAATLAFAIGLSRLYLIEHYLTDVLNGWLVGALWLLIGIALAEWWRETRGSVASPISGAMRAGGIGLAVVLVLFAGWQVAAYDKARNVVAAQTAEETVADIASLFTAGKAPNTTESIIGTPLEPVNVIVLARDEAALKAAMASAGWTPAEKPTLGTLGRAGWALVTGLEDDTAPVTPYFWRGQPNDIAFQKPTADKTLRKRHHVRFWRSYFVTRAGLRLFVGAASFDDGLDWQLLHHIDPNVDAERDNLVTDLRNAGVVATPEMLQLSKARLGTSVAGDPWFTDGKAAVVTLK</sequence>
<feature type="transmembrane region" description="Helical" evidence="7">
    <location>
        <begin position="310"/>
        <end position="326"/>
    </location>
</feature>
<feature type="transmembrane region" description="Helical" evidence="7">
    <location>
        <begin position="333"/>
        <end position="354"/>
    </location>
</feature>
<feature type="transmembrane region" description="Helical" evidence="7">
    <location>
        <begin position="112"/>
        <end position="136"/>
    </location>
</feature>
<dbReference type="InterPro" id="IPR032816">
    <property type="entry name" value="VTT_dom"/>
</dbReference>
<evidence type="ECO:0000256" key="3">
    <source>
        <dbReference type="ARBA" id="ARBA00022475"/>
    </source>
</evidence>
<feature type="transmembrane region" description="Helical" evidence="7">
    <location>
        <begin position="431"/>
        <end position="449"/>
    </location>
</feature>
<dbReference type="SMART" id="SM00014">
    <property type="entry name" value="acidPPc"/>
    <property type="match status" value="1"/>
</dbReference>
<dbReference type="SUPFAM" id="SSF48317">
    <property type="entry name" value="Acid phosphatase/Vanadium-dependent haloperoxidase"/>
    <property type="match status" value="1"/>
</dbReference>
<feature type="transmembrane region" description="Helical" evidence="7">
    <location>
        <begin position="400"/>
        <end position="419"/>
    </location>
</feature>
<proteinExistence type="inferred from homology"/>
<feature type="transmembrane region" description="Helical" evidence="7">
    <location>
        <begin position="374"/>
        <end position="393"/>
    </location>
</feature>
<dbReference type="PANTHER" id="PTHR30353:SF15">
    <property type="entry name" value="INNER MEMBRANE PROTEIN YABI"/>
    <property type="match status" value="1"/>
</dbReference>
<evidence type="ECO:0000256" key="7">
    <source>
        <dbReference type="SAM" id="Phobius"/>
    </source>
</evidence>
<dbReference type="AlphaFoldDB" id="A0A074JES1"/>
<keyword evidence="6 7" id="KW-0472">Membrane</keyword>
<dbReference type="GO" id="GO:0005886">
    <property type="term" value="C:plasma membrane"/>
    <property type="evidence" value="ECO:0007669"/>
    <property type="project" value="UniProtKB-SubCell"/>
</dbReference>